<comment type="caution">
    <text evidence="1">The sequence shown here is derived from an EMBL/GenBank/DDBJ whole genome shotgun (WGS) entry which is preliminary data.</text>
</comment>
<dbReference type="Proteomes" id="UP000250572">
    <property type="component" value="Unassembled WGS sequence"/>
</dbReference>
<proteinExistence type="predicted"/>
<evidence type="ECO:0000313" key="2">
    <source>
        <dbReference type="Proteomes" id="UP000250572"/>
    </source>
</evidence>
<keyword evidence="2" id="KW-1185">Reference proteome</keyword>
<sequence>MDPEEMKRKMREDVIYSLRNFLIYVALLRATRVCTTSLRVIVDPGPPILHSISGKAEDNTYLFITR</sequence>
<dbReference type="PANTHER" id="PTHR28436">
    <property type="entry name" value="MITOCHONDRIAL IMPORT RECEPTOR SUBUNIT TOM5 HOMOLOG"/>
    <property type="match status" value="1"/>
</dbReference>
<dbReference type="PANTHER" id="PTHR28436:SF1">
    <property type="entry name" value="MITOCHONDRIAL IMPORT RECEPTOR SUBUNIT TOM5 HOMOLOG"/>
    <property type="match status" value="1"/>
</dbReference>
<protein>
    <submittedName>
        <fullName evidence="1">Uncharacterized protein</fullName>
    </submittedName>
</protein>
<dbReference type="GO" id="GO:0005742">
    <property type="term" value="C:mitochondrial outer membrane translocase complex"/>
    <property type="evidence" value="ECO:0007669"/>
    <property type="project" value="InterPro"/>
</dbReference>
<dbReference type="AlphaFoldDB" id="A0A315VJA5"/>
<name>A0A315VJA5_GAMAF</name>
<dbReference type="InterPro" id="IPR029179">
    <property type="entry name" value="TOMM5_metazoa"/>
</dbReference>
<reference evidence="1 2" key="1">
    <citation type="journal article" date="2018" name="G3 (Bethesda)">
        <title>A High-Quality Reference Genome for the Invasive Mosquitofish Gambusia affinis Using a Chicago Library.</title>
        <authorList>
            <person name="Hoffberg S.L."/>
            <person name="Troendle N.J."/>
            <person name="Glenn T.C."/>
            <person name="Mahmud O."/>
            <person name="Louha S."/>
            <person name="Chalopin D."/>
            <person name="Bennetzen J.L."/>
            <person name="Mauricio R."/>
        </authorList>
    </citation>
    <scope>NUCLEOTIDE SEQUENCE [LARGE SCALE GENOMIC DNA]</scope>
    <source>
        <strain evidence="1">NE01/NJP1002.9</strain>
        <tissue evidence="1">Muscle</tissue>
    </source>
</reference>
<organism evidence="1 2">
    <name type="scientific">Gambusia affinis</name>
    <name type="common">Western mosquitofish</name>
    <name type="synonym">Heterandria affinis</name>
    <dbReference type="NCBI Taxonomy" id="33528"/>
    <lineage>
        <taxon>Eukaryota</taxon>
        <taxon>Metazoa</taxon>
        <taxon>Chordata</taxon>
        <taxon>Craniata</taxon>
        <taxon>Vertebrata</taxon>
        <taxon>Euteleostomi</taxon>
        <taxon>Actinopterygii</taxon>
        <taxon>Neopterygii</taxon>
        <taxon>Teleostei</taxon>
        <taxon>Neoteleostei</taxon>
        <taxon>Acanthomorphata</taxon>
        <taxon>Ovalentaria</taxon>
        <taxon>Atherinomorphae</taxon>
        <taxon>Cyprinodontiformes</taxon>
        <taxon>Poeciliidae</taxon>
        <taxon>Poeciliinae</taxon>
        <taxon>Gambusia</taxon>
    </lineage>
</organism>
<dbReference type="STRING" id="33528.ENSGAFP00000013397"/>
<evidence type="ECO:0000313" key="1">
    <source>
        <dbReference type="EMBL" id="PWA23569.1"/>
    </source>
</evidence>
<dbReference type="EMBL" id="NHOQ01001578">
    <property type="protein sequence ID" value="PWA23569.1"/>
    <property type="molecule type" value="Genomic_DNA"/>
</dbReference>
<gene>
    <name evidence="1" type="ORF">CCH79_00006082</name>
</gene>
<accession>A0A315VJA5</accession>